<dbReference type="Proteomes" id="UP000598360">
    <property type="component" value="Unassembled WGS sequence"/>
</dbReference>
<dbReference type="InterPro" id="IPR009577">
    <property type="entry name" value="Sm_multidrug_ex"/>
</dbReference>
<keyword evidence="3" id="KW-1185">Reference proteome</keyword>
<dbReference type="RefSeq" id="WP_193929624.1">
    <property type="nucleotide sequence ID" value="NZ_JADEYC010000034.1"/>
</dbReference>
<dbReference type="AlphaFoldDB" id="A0A929BDS3"/>
<feature type="transmembrane region" description="Helical" evidence="1">
    <location>
        <begin position="88"/>
        <end position="113"/>
    </location>
</feature>
<feature type="transmembrane region" description="Helical" evidence="1">
    <location>
        <begin position="33"/>
        <end position="56"/>
    </location>
</feature>
<sequence length="145" mass="15100">MTDLVAHLAVFVGAAVPWFELFAIAPGIGFGLAPVTVGLVAFTANSLVTLATIVGWQRLVSWWQRRRGSIPGAAGTGRARRAFDRYGVPGLALQGPVLSGMYFAAILALSLGAPRRTVVVWSLVSNALWTVALVAATVAGLGVLT</sequence>
<accession>A0A929BDS3</accession>
<reference evidence="2" key="1">
    <citation type="submission" date="2020-10" db="EMBL/GenBank/DDBJ databases">
        <title>Diversity and distribution of actinomycetes associated with coral in the coast of Hainan.</title>
        <authorList>
            <person name="Li F."/>
        </authorList>
    </citation>
    <scope>NUCLEOTIDE SEQUENCE</scope>
    <source>
        <strain evidence="2">HNM0983</strain>
    </source>
</reference>
<comment type="caution">
    <text evidence="2">The sequence shown here is derived from an EMBL/GenBank/DDBJ whole genome shotgun (WGS) entry which is preliminary data.</text>
</comment>
<dbReference type="EMBL" id="JADEYC010000034">
    <property type="protein sequence ID" value="MBE9376183.1"/>
    <property type="molecule type" value="Genomic_DNA"/>
</dbReference>
<keyword evidence="1" id="KW-1133">Transmembrane helix</keyword>
<protein>
    <recommendedName>
        <fullName evidence="4">Small multi-drug export protein</fullName>
    </recommendedName>
</protein>
<evidence type="ECO:0000313" key="2">
    <source>
        <dbReference type="EMBL" id="MBE9376183.1"/>
    </source>
</evidence>
<keyword evidence="1" id="KW-0472">Membrane</keyword>
<keyword evidence="1" id="KW-0812">Transmembrane</keyword>
<name>A0A929BDS3_9PSEU</name>
<organism evidence="2 3">
    <name type="scientific">Saccharopolyspora montiporae</name>
    <dbReference type="NCBI Taxonomy" id="2781240"/>
    <lineage>
        <taxon>Bacteria</taxon>
        <taxon>Bacillati</taxon>
        <taxon>Actinomycetota</taxon>
        <taxon>Actinomycetes</taxon>
        <taxon>Pseudonocardiales</taxon>
        <taxon>Pseudonocardiaceae</taxon>
        <taxon>Saccharopolyspora</taxon>
    </lineage>
</organism>
<gene>
    <name evidence="2" type="ORF">IQ251_17170</name>
</gene>
<evidence type="ECO:0000313" key="3">
    <source>
        <dbReference type="Proteomes" id="UP000598360"/>
    </source>
</evidence>
<evidence type="ECO:0008006" key="4">
    <source>
        <dbReference type="Google" id="ProtNLM"/>
    </source>
</evidence>
<feature type="transmembrane region" description="Helical" evidence="1">
    <location>
        <begin position="119"/>
        <end position="144"/>
    </location>
</feature>
<evidence type="ECO:0000256" key="1">
    <source>
        <dbReference type="SAM" id="Phobius"/>
    </source>
</evidence>
<proteinExistence type="predicted"/>
<dbReference type="Pfam" id="PF06695">
    <property type="entry name" value="Sm_multidrug_ex"/>
    <property type="match status" value="1"/>
</dbReference>